<evidence type="ECO:0000259" key="4">
    <source>
        <dbReference type="Pfam" id="PF04500"/>
    </source>
</evidence>
<dbReference type="EMBL" id="CAJNRF010013238">
    <property type="protein sequence ID" value="CAF2147023.1"/>
    <property type="molecule type" value="Genomic_DNA"/>
</dbReference>
<keyword evidence="1" id="KW-0479">Metal-binding</keyword>
<dbReference type="EMBL" id="CAJOBJ010337581">
    <property type="protein sequence ID" value="CAF5190833.1"/>
    <property type="molecule type" value="Genomic_DNA"/>
</dbReference>
<keyword evidence="13" id="KW-1185">Reference proteome</keyword>
<gene>
    <name evidence="11" type="ORF">BYL167_LOCUS64164</name>
    <name evidence="5" type="ORF">CJN711_LOCUS20771</name>
    <name evidence="12" type="ORF">GIL414_LOCUS72956</name>
    <name evidence="6" type="ORF">KQP761_LOCUS36222</name>
    <name evidence="7" type="ORF">MBJ925_LOCUS22321</name>
    <name evidence="10" type="ORF">OVN521_LOCUS23991</name>
    <name evidence="9" type="ORF">SMN809_LOCUS19895</name>
    <name evidence="8" type="ORF">WKI299_LOCUS29519</name>
</gene>
<organism evidence="10 13">
    <name type="scientific">Rotaria magnacalcarata</name>
    <dbReference type="NCBI Taxonomy" id="392030"/>
    <lineage>
        <taxon>Eukaryota</taxon>
        <taxon>Metazoa</taxon>
        <taxon>Spiralia</taxon>
        <taxon>Gnathifera</taxon>
        <taxon>Rotifera</taxon>
        <taxon>Eurotatoria</taxon>
        <taxon>Bdelloidea</taxon>
        <taxon>Philodinida</taxon>
        <taxon>Philodinidae</taxon>
        <taxon>Rotaria</taxon>
    </lineage>
</organism>
<accession>A0A819YN69</accession>
<dbReference type="InterPro" id="IPR007588">
    <property type="entry name" value="Znf_FLYWCH"/>
</dbReference>
<sequence length="118" mass="13263">MQPNICAVIDETSSSLSSSLSSSSFSPSSSSVKVAISKTTTNKRKSMLTVNGYAFRMKAYNKAKTIKFWRCANRNCRALLHTNLNDEFVRFSGNMTNHSHLLNPAALEIRTLREKMRQ</sequence>
<evidence type="ECO:0000256" key="2">
    <source>
        <dbReference type="ARBA" id="ARBA00022771"/>
    </source>
</evidence>
<keyword evidence="2" id="KW-0863">Zinc-finger</keyword>
<dbReference type="Proteomes" id="UP000663856">
    <property type="component" value="Unassembled WGS sequence"/>
</dbReference>
<dbReference type="Proteomes" id="UP000681967">
    <property type="component" value="Unassembled WGS sequence"/>
</dbReference>
<dbReference type="Proteomes" id="UP000676336">
    <property type="component" value="Unassembled WGS sequence"/>
</dbReference>
<evidence type="ECO:0000313" key="10">
    <source>
        <dbReference type="EMBL" id="CAF4158357.1"/>
    </source>
</evidence>
<evidence type="ECO:0000313" key="12">
    <source>
        <dbReference type="EMBL" id="CAF5190833.1"/>
    </source>
</evidence>
<evidence type="ECO:0000313" key="13">
    <source>
        <dbReference type="Proteomes" id="UP000663866"/>
    </source>
</evidence>
<evidence type="ECO:0000313" key="7">
    <source>
        <dbReference type="EMBL" id="CAF2101318.1"/>
    </source>
</evidence>
<proteinExistence type="predicted"/>
<dbReference type="EMBL" id="CAJOBI010010484">
    <property type="protein sequence ID" value="CAF4154086.1"/>
    <property type="molecule type" value="Genomic_DNA"/>
</dbReference>
<dbReference type="EMBL" id="CAJNOV010009752">
    <property type="protein sequence ID" value="CAF1377593.1"/>
    <property type="molecule type" value="Genomic_DNA"/>
</dbReference>
<dbReference type="EMBL" id="CAJNOW010020468">
    <property type="protein sequence ID" value="CAF1679585.1"/>
    <property type="molecule type" value="Genomic_DNA"/>
</dbReference>
<dbReference type="EMBL" id="CAJOBG010005583">
    <property type="protein sequence ID" value="CAF4158357.1"/>
    <property type="molecule type" value="Genomic_DNA"/>
</dbReference>
<dbReference type="GO" id="GO:0008270">
    <property type="term" value="F:zinc ion binding"/>
    <property type="evidence" value="ECO:0007669"/>
    <property type="project" value="UniProtKB-KW"/>
</dbReference>
<evidence type="ECO:0000256" key="3">
    <source>
        <dbReference type="ARBA" id="ARBA00022833"/>
    </source>
</evidence>
<evidence type="ECO:0000313" key="5">
    <source>
        <dbReference type="EMBL" id="CAF1377593.1"/>
    </source>
</evidence>
<evidence type="ECO:0000313" key="6">
    <source>
        <dbReference type="EMBL" id="CAF1679585.1"/>
    </source>
</evidence>
<dbReference type="Gene3D" id="2.20.25.240">
    <property type="match status" value="1"/>
</dbReference>
<evidence type="ECO:0000313" key="11">
    <source>
        <dbReference type="EMBL" id="CAF5099434.1"/>
    </source>
</evidence>
<dbReference type="Proteomes" id="UP000681720">
    <property type="component" value="Unassembled WGS sequence"/>
</dbReference>
<dbReference type="Proteomes" id="UP000663866">
    <property type="component" value="Unassembled WGS sequence"/>
</dbReference>
<comment type="caution">
    <text evidence="10">The sequence shown here is derived from an EMBL/GenBank/DDBJ whole genome shotgun (WGS) entry which is preliminary data.</text>
</comment>
<protein>
    <recommendedName>
        <fullName evidence="4">FLYWCH-type domain-containing protein</fullName>
    </recommendedName>
</protein>
<feature type="domain" description="FLYWCH-type" evidence="4">
    <location>
        <begin position="39"/>
        <end position="100"/>
    </location>
</feature>
<evidence type="ECO:0000256" key="1">
    <source>
        <dbReference type="ARBA" id="ARBA00022723"/>
    </source>
</evidence>
<dbReference type="Proteomes" id="UP000663855">
    <property type="component" value="Unassembled WGS sequence"/>
</dbReference>
<dbReference type="Pfam" id="PF04500">
    <property type="entry name" value="FLYWCH"/>
    <property type="match status" value="1"/>
</dbReference>
<dbReference type="EMBL" id="CAJOBH010238209">
    <property type="protein sequence ID" value="CAF5099434.1"/>
    <property type="molecule type" value="Genomic_DNA"/>
</dbReference>
<dbReference type="OrthoDB" id="10057504at2759"/>
<dbReference type="EMBL" id="CAJNRE010011435">
    <property type="protein sequence ID" value="CAF2101318.1"/>
    <property type="molecule type" value="Genomic_DNA"/>
</dbReference>
<evidence type="ECO:0000313" key="9">
    <source>
        <dbReference type="EMBL" id="CAF4154086.1"/>
    </source>
</evidence>
<evidence type="ECO:0000313" key="8">
    <source>
        <dbReference type="EMBL" id="CAF2147023.1"/>
    </source>
</evidence>
<dbReference type="Proteomes" id="UP000663824">
    <property type="component" value="Unassembled WGS sequence"/>
</dbReference>
<name>A0A819YN69_9BILA</name>
<dbReference type="Proteomes" id="UP000663834">
    <property type="component" value="Unassembled WGS sequence"/>
</dbReference>
<dbReference type="AlphaFoldDB" id="A0A819YN69"/>
<keyword evidence="3" id="KW-0862">Zinc</keyword>
<reference evidence="10" key="1">
    <citation type="submission" date="2021-02" db="EMBL/GenBank/DDBJ databases">
        <authorList>
            <person name="Nowell W R."/>
        </authorList>
    </citation>
    <scope>NUCLEOTIDE SEQUENCE</scope>
</reference>